<dbReference type="SUPFAM" id="SSF54928">
    <property type="entry name" value="RNA-binding domain, RBD"/>
    <property type="match status" value="1"/>
</dbReference>
<accession>A0A699KUX1</accession>
<protein>
    <submittedName>
        <fullName evidence="4">Reverse transcriptase domain, reverse transcriptase zinc-binding domain protein</fullName>
    </submittedName>
</protein>
<organism evidence="4">
    <name type="scientific">Tanacetum cinerariifolium</name>
    <name type="common">Dalmatian daisy</name>
    <name type="synonym">Chrysanthemum cinerariifolium</name>
    <dbReference type="NCBI Taxonomy" id="118510"/>
    <lineage>
        <taxon>Eukaryota</taxon>
        <taxon>Viridiplantae</taxon>
        <taxon>Streptophyta</taxon>
        <taxon>Embryophyta</taxon>
        <taxon>Tracheophyta</taxon>
        <taxon>Spermatophyta</taxon>
        <taxon>Magnoliopsida</taxon>
        <taxon>eudicotyledons</taxon>
        <taxon>Gunneridae</taxon>
        <taxon>Pentapetalae</taxon>
        <taxon>asterids</taxon>
        <taxon>campanulids</taxon>
        <taxon>Asterales</taxon>
        <taxon>Asteraceae</taxon>
        <taxon>Asteroideae</taxon>
        <taxon>Anthemideae</taxon>
        <taxon>Anthemidinae</taxon>
        <taxon>Tanacetum</taxon>
    </lineage>
</organism>
<keyword evidence="4" id="KW-0808">Transferase</keyword>
<dbReference type="Gene3D" id="3.30.70.330">
    <property type="match status" value="1"/>
</dbReference>
<dbReference type="PROSITE" id="PS50102">
    <property type="entry name" value="RRM"/>
    <property type="match status" value="1"/>
</dbReference>
<dbReference type="Pfam" id="PF00076">
    <property type="entry name" value="RRM_1"/>
    <property type="match status" value="1"/>
</dbReference>
<dbReference type="InterPro" id="IPR000504">
    <property type="entry name" value="RRM_dom"/>
</dbReference>
<dbReference type="CDD" id="cd00590">
    <property type="entry name" value="RRM_SF"/>
    <property type="match status" value="1"/>
</dbReference>
<sequence length="174" mass="19854">DWIEVRRKKHGSVFDRLKFSQTKASMMDDVAKISLSLYVSNFPSHLTVRELWNICRNKGTLTDVFIAKHKNKLGQMFGFCRFIKVTNSDNLMNSLNSIWIGKMRLHANLARFNRKVGVNPPQDRSKVSPPKNTPVSNVSYPSKTNLYANVAKNSFNKWGTFSSTGHDDSETINQ</sequence>
<dbReference type="EMBL" id="BKCJ010556600">
    <property type="protein sequence ID" value="GFB12114.1"/>
    <property type="molecule type" value="Genomic_DNA"/>
</dbReference>
<evidence type="ECO:0000313" key="4">
    <source>
        <dbReference type="EMBL" id="GFB12114.1"/>
    </source>
</evidence>
<gene>
    <name evidence="4" type="ORF">Tci_684085</name>
</gene>
<dbReference type="AlphaFoldDB" id="A0A699KUX1"/>
<evidence type="ECO:0000259" key="3">
    <source>
        <dbReference type="PROSITE" id="PS50102"/>
    </source>
</evidence>
<dbReference type="SMART" id="SM00360">
    <property type="entry name" value="RRM"/>
    <property type="match status" value="1"/>
</dbReference>
<dbReference type="InterPro" id="IPR035979">
    <property type="entry name" value="RBD_domain_sf"/>
</dbReference>
<dbReference type="GO" id="GO:0003964">
    <property type="term" value="F:RNA-directed DNA polymerase activity"/>
    <property type="evidence" value="ECO:0007669"/>
    <property type="project" value="UniProtKB-KW"/>
</dbReference>
<feature type="region of interest" description="Disordered" evidence="2">
    <location>
        <begin position="116"/>
        <end position="140"/>
    </location>
</feature>
<reference evidence="4" key="1">
    <citation type="journal article" date="2019" name="Sci. Rep.">
        <title>Draft genome of Tanacetum cinerariifolium, the natural source of mosquito coil.</title>
        <authorList>
            <person name="Yamashiro T."/>
            <person name="Shiraishi A."/>
            <person name="Satake H."/>
            <person name="Nakayama K."/>
        </authorList>
    </citation>
    <scope>NUCLEOTIDE SEQUENCE</scope>
</reference>
<proteinExistence type="predicted"/>
<keyword evidence="4" id="KW-0695">RNA-directed DNA polymerase</keyword>
<name>A0A699KUX1_TANCI</name>
<dbReference type="GO" id="GO:0003723">
    <property type="term" value="F:RNA binding"/>
    <property type="evidence" value="ECO:0007669"/>
    <property type="project" value="UniProtKB-UniRule"/>
</dbReference>
<keyword evidence="1" id="KW-0694">RNA-binding</keyword>
<keyword evidence="4" id="KW-0548">Nucleotidyltransferase</keyword>
<evidence type="ECO:0000256" key="1">
    <source>
        <dbReference type="PROSITE-ProRule" id="PRU00176"/>
    </source>
</evidence>
<evidence type="ECO:0000256" key="2">
    <source>
        <dbReference type="SAM" id="MobiDB-lite"/>
    </source>
</evidence>
<feature type="domain" description="RRM" evidence="3">
    <location>
        <begin position="35"/>
        <end position="112"/>
    </location>
</feature>
<dbReference type="InterPro" id="IPR012677">
    <property type="entry name" value="Nucleotide-bd_a/b_plait_sf"/>
</dbReference>
<comment type="caution">
    <text evidence="4">The sequence shown here is derived from an EMBL/GenBank/DDBJ whole genome shotgun (WGS) entry which is preliminary data.</text>
</comment>
<feature type="non-terminal residue" evidence="4">
    <location>
        <position position="1"/>
    </location>
</feature>